<sequence length="104" mass="11447">MKLAKGGKQPSFECGVSTFVCPKLDISASDIAQVILCGYYVLSIEDIVDFSTFIIPFGLEKFSSFFLMFICLYTLPKFFDTITASAWSIGSVSLLCLIACFVPE</sequence>
<dbReference type="HOGENOM" id="CLU_2251608_0_0_1"/>
<dbReference type="Proteomes" id="UP000009009">
    <property type="component" value="Unassembled WGS sequence"/>
</dbReference>
<dbReference type="AlphaFoldDB" id="H0GXH3"/>
<feature type="transmembrane region" description="Helical" evidence="1">
    <location>
        <begin position="53"/>
        <end position="75"/>
    </location>
</feature>
<keyword evidence="3" id="KW-1185">Reference proteome</keyword>
<gene>
    <name evidence="2" type="ORF">VIN7_8342</name>
</gene>
<organism evidence="2 3">
    <name type="scientific">Saccharomyces cerevisiae x Saccharomyces kudriavzevii (strain VIN7)</name>
    <name type="common">Yeast</name>
    <dbReference type="NCBI Taxonomy" id="1095631"/>
    <lineage>
        <taxon>Eukaryota</taxon>
        <taxon>Fungi</taxon>
        <taxon>Dikarya</taxon>
        <taxon>Ascomycota</taxon>
        <taxon>Saccharomycotina</taxon>
        <taxon>Saccharomycetes</taxon>
        <taxon>Saccharomycetales</taxon>
        <taxon>Saccharomycetaceae</taxon>
        <taxon>Saccharomyces</taxon>
    </lineage>
</organism>
<protein>
    <submittedName>
        <fullName evidence="2">Uncharacterized protein</fullName>
    </submittedName>
</protein>
<feature type="transmembrane region" description="Helical" evidence="1">
    <location>
        <begin position="81"/>
        <end position="102"/>
    </location>
</feature>
<dbReference type="EMBL" id="AGVY01000291">
    <property type="protein sequence ID" value="EHN01470.1"/>
    <property type="molecule type" value="Genomic_DNA"/>
</dbReference>
<evidence type="ECO:0000256" key="1">
    <source>
        <dbReference type="SAM" id="Phobius"/>
    </source>
</evidence>
<comment type="caution">
    <text evidence="2">The sequence shown here is derived from an EMBL/GenBank/DDBJ whole genome shotgun (WGS) entry which is preliminary data.</text>
</comment>
<evidence type="ECO:0000313" key="3">
    <source>
        <dbReference type="Proteomes" id="UP000009009"/>
    </source>
</evidence>
<keyword evidence="1" id="KW-0812">Transmembrane</keyword>
<keyword evidence="1" id="KW-1133">Transmembrane helix</keyword>
<proteinExistence type="predicted"/>
<reference evidence="2 3" key="1">
    <citation type="journal article" date="2012" name="FEMS Yeast Res.">
        <title>The genome sequence of the wine yeast VIN7 reveals an allotriploid hybrid genome with Saccharomyces cerevisiae and Saccharomyces kudriavzevii origins.</title>
        <authorList>
            <person name="Borneman A.R."/>
            <person name="Desany B.A."/>
            <person name="Riches D."/>
            <person name="Affourtit J.P."/>
            <person name="Forgan A.H."/>
            <person name="Pretorius I.S."/>
            <person name="Egholm M."/>
            <person name="Chambers P.J."/>
        </authorList>
    </citation>
    <scope>NUCLEOTIDE SEQUENCE [LARGE SCALE GENOMIC DNA]</scope>
    <source>
        <strain evidence="2 3">VIN7</strain>
    </source>
</reference>
<accession>H0GXH3</accession>
<evidence type="ECO:0000313" key="2">
    <source>
        <dbReference type="EMBL" id="EHN01470.1"/>
    </source>
</evidence>
<name>H0GXH3_SACCK</name>
<keyword evidence="1" id="KW-0472">Membrane</keyword>